<proteinExistence type="inferred from homology"/>
<dbReference type="SUPFAM" id="SSF51735">
    <property type="entry name" value="NAD(P)-binding Rossmann-fold domains"/>
    <property type="match status" value="1"/>
</dbReference>
<protein>
    <submittedName>
        <fullName evidence="3">SDR family NAD(P)-dependent oxidoreductase</fullName>
    </submittedName>
</protein>
<dbReference type="Pfam" id="PF00106">
    <property type="entry name" value="adh_short"/>
    <property type="match status" value="1"/>
</dbReference>
<sequence>MKSILVTGASGNLGISLVNELHSNGYHVLAVLGSAKNLGMFDHLPNVESYVVNLLDSGDVANFMSTISNKSVHAAALLVGGFTAGSLHETDVETLDNMYRLNFLTAFTIVKPLLASFEAKGRGQFIFVGARPALEPNVGKDLFAYAISKSLIFELATLVNAQGKGKHISASVIVPSTIDTPVNRQAMPDADPATWITPEAISQTIAFLLSDAGRTINDPILKLYNQS</sequence>
<dbReference type="Proteomes" id="UP000477386">
    <property type="component" value="Unassembled WGS sequence"/>
</dbReference>
<evidence type="ECO:0000313" key="3">
    <source>
        <dbReference type="EMBL" id="NEU67197.1"/>
    </source>
</evidence>
<dbReference type="AlphaFoldDB" id="A0A6M0IH49"/>
<dbReference type="EMBL" id="JAAGNZ010000001">
    <property type="protein sequence ID" value="NEU67197.1"/>
    <property type="molecule type" value="Genomic_DNA"/>
</dbReference>
<comment type="similarity">
    <text evidence="1">Belongs to the short-chain dehydrogenases/reductases (SDR) family.</text>
</comment>
<dbReference type="GO" id="GO:0016491">
    <property type="term" value="F:oxidoreductase activity"/>
    <property type="evidence" value="ECO:0007669"/>
    <property type="project" value="UniProtKB-KW"/>
</dbReference>
<keyword evidence="4" id="KW-1185">Reference proteome</keyword>
<evidence type="ECO:0000256" key="1">
    <source>
        <dbReference type="ARBA" id="ARBA00006484"/>
    </source>
</evidence>
<reference evidence="3 4" key="1">
    <citation type="submission" date="2020-02" db="EMBL/GenBank/DDBJ databases">
        <title>Draft genome sequence of two Spirosoma agri KCTC 52727 and Spirosoma terrae KCTC 52035.</title>
        <authorList>
            <person name="Rojas J."/>
            <person name="Ambika Manirajan B."/>
            <person name="Ratering S."/>
            <person name="Suarez C."/>
            <person name="Schnell S."/>
        </authorList>
    </citation>
    <scope>NUCLEOTIDE SEQUENCE [LARGE SCALE GENOMIC DNA]</scope>
    <source>
        <strain evidence="3 4">KCTC 52727</strain>
    </source>
</reference>
<accession>A0A6M0IH49</accession>
<evidence type="ECO:0000313" key="4">
    <source>
        <dbReference type="Proteomes" id="UP000477386"/>
    </source>
</evidence>
<dbReference type="Gene3D" id="3.40.50.720">
    <property type="entry name" value="NAD(P)-binding Rossmann-like Domain"/>
    <property type="match status" value="1"/>
</dbReference>
<comment type="caution">
    <text evidence="3">The sequence shown here is derived from an EMBL/GenBank/DDBJ whole genome shotgun (WGS) entry which is preliminary data.</text>
</comment>
<evidence type="ECO:0000256" key="2">
    <source>
        <dbReference type="ARBA" id="ARBA00023002"/>
    </source>
</evidence>
<keyword evidence="2" id="KW-0560">Oxidoreductase</keyword>
<gene>
    <name evidence="3" type="ORF">GK091_09925</name>
</gene>
<dbReference type="InterPro" id="IPR002347">
    <property type="entry name" value="SDR_fam"/>
</dbReference>
<name>A0A6M0IH49_9BACT</name>
<dbReference type="InterPro" id="IPR036291">
    <property type="entry name" value="NAD(P)-bd_dom_sf"/>
</dbReference>
<dbReference type="PANTHER" id="PTHR43669:SF3">
    <property type="entry name" value="ALCOHOL DEHYDROGENASE, PUTATIVE (AFU_ORTHOLOGUE AFUA_3G03445)-RELATED"/>
    <property type="match status" value="1"/>
</dbReference>
<dbReference type="PANTHER" id="PTHR43669">
    <property type="entry name" value="5-KETO-D-GLUCONATE 5-REDUCTASE"/>
    <property type="match status" value="1"/>
</dbReference>
<dbReference type="PRINTS" id="PR00081">
    <property type="entry name" value="GDHRDH"/>
</dbReference>
<dbReference type="RefSeq" id="WP_164036867.1">
    <property type="nucleotide sequence ID" value="NZ_JAAGNZ010000001.1"/>
</dbReference>
<organism evidence="3 4">
    <name type="scientific">Spirosoma agri</name>
    <dbReference type="NCBI Taxonomy" id="1987381"/>
    <lineage>
        <taxon>Bacteria</taxon>
        <taxon>Pseudomonadati</taxon>
        <taxon>Bacteroidota</taxon>
        <taxon>Cytophagia</taxon>
        <taxon>Cytophagales</taxon>
        <taxon>Cytophagaceae</taxon>
        <taxon>Spirosoma</taxon>
    </lineage>
</organism>